<feature type="region of interest" description="Disordered" evidence="1">
    <location>
        <begin position="437"/>
        <end position="479"/>
    </location>
</feature>
<organism evidence="2 3">
    <name type="scientific">Mycobacterium conspicuum</name>
    <dbReference type="NCBI Taxonomy" id="44010"/>
    <lineage>
        <taxon>Bacteria</taxon>
        <taxon>Bacillati</taxon>
        <taxon>Actinomycetota</taxon>
        <taxon>Actinomycetes</taxon>
        <taxon>Mycobacteriales</taxon>
        <taxon>Mycobacteriaceae</taxon>
        <taxon>Mycobacterium</taxon>
    </lineage>
</organism>
<feature type="compositionally biased region" description="Polar residues" evidence="1">
    <location>
        <begin position="268"/>
        <end position="280"/>
    </location>
</feature>
<dbReference type="Proteomes" id="UP000467385">
    <property type="component" value="Chromosome"/>
</dbReference>
<gene>
    <name evidence="2" type="ORF">MCNS_18190</name>
</gene>
<sequence length="778" mass="79399">MAGVAGPSGDEVPSWWAERNNKQAERLLKLFDAAKPISKLAVGVPHLDGGGGSDHPKPQGPFVHILFQPFVWPVDSETHLANDADTLLDESKLYEDNAMDARQAANGVFDGGSWVGKSADAARTAYNEAASIKFRQAEVSRVASGLFKRASSDVGMTKRLMSNESDTAHKEAEAFLRSRSGQSLAQLAVILVAHRTTIQGYSSDLQAFATQYTTQFTNHFAQSPAGGPKVRQAGHDTSSDQSSDGDTPPGPAPGASPAVTGGGGVHSPASSGGQGNQPTLPSGPLSAPSSDGLPHPRHNPLTSLMGGGLPGLPGMPGGGPGGGLPMGPLQGLMSGFGGFPGGMATPTGLSAPGLQGSPMQSLGMDFGRGLAAGASAAGAVPPVTQAPLTPLAAPVETAPTSAAPAAAPVPAAPPTAASAPAPAPAAGIPGGGLTSYGSVLPPQGMSGAPPAGSAPAAPSLPAEAGGGSSGSGPGTGLMPVAGRREAAAVRRDLAASDLELATMAVAELAGAASVTDPGLDWAVAVGRNTSGMPTLWVATNDGDAYIPPGVFLRKTMPVAGGHSEEFDSRWFGWVNPADKAVRAARECGDSVGAVATTWAWSSEFLAEHPAVTKVATGVKPVGAVDNPAAELLPSRSHRLQTVDAALYADLVAADESMVRDYCRELTRQLAFGIPGEELSPVAQSVAHALVAQRWPKAEEWALLGEEHEDALVMMVAQRPGLNGVENPHQVVSYTREFVKCRRLEALLCWERHGADLLNVVYAAWVAGVRAPLRDLVLT</sequence>
<dbReference type="RefSeq" id="WP_163645799.1">
    <property type="nucleotide sequence ID" value="NZ_AP022613.1"/>
</dbReference>
<proteinExistence type="predicted"/>
<evidence type="ECO:0000256" key="1">
    <source>
        <dbReference type="SAM" id="MobiDB-lite"/>
    </source>
</evidence>
<dbReference type="AlphaFoldDB" id="A0A7I7YAP2"/>
<feature type="compositionally biased region" description="Gly residues" evidence="1">
    <location>
        <begin position="305"/>
        <end position="325"/>
    </location>
</feature>
<evidence type="ECO:0000313" key="2">
    <source>
        <dbReference type="EMBL" id="BBZ38756.1"/>
    </source>
</evidence>
<feature type="region of interest" description="Disordered" evidence="1">
    <location>
        <begin position="219"/>
        <end position="329"/>
    </location>
</feature>
<accession>A0A7I7YAP2</accession>
<feature type="compositionally biased region" description="Low complexity" evidence="1">
    <location>
        <begin position="441"/>
        <end position="463"/>
    </location>
</feature>
<feature type="region of interest" description="Disordered" evidence="1">
    <location>
        <begin position="404"/>
        <end position="423"/>
    </location>
</feature>
<name>A0A7I7YAP2_9MYCO</name>
<dbReference type="EMBL" id="AP022613">
    <property type="protein sequence ID" value="BBZ38756.1"/>
    <property type="molecule type" value="Genomic_DNA"/>
</dbReference>
<feature type="compositionally biased region" description="Gly residues" evidence="1">
    <location>
        <begin position="464"/>
        <end position="475"/>
    </location>
</feature>
<protein>
    <submittedName>
        <fullName evidence="2">Uncharacterized protein</fullName>
    </submittedName>
</protein>
<reference evidence="2 3" key="1">
    <citation type="journal article" date="2019" name="Emerg. Microbes Infect.">
        <title>Comprehensive subspecies identification of 175 nontuberculous mycobacteria species based on 7547 genomic profiles.</title>
        <authorList>
            <person name="Matsumoto Y."/>
            <person name="Kinjo T."/>
            <person name="Motooka D."/>
            <person name="Nabeya D."/>
            <person name="Jung N."/>
            <person name="Uechi K."/>
            <person name="Horii T."/>
            <person name="Iida T."/>
            <person name="Fujita J."/>
            <person name="Nakamura S."/>
        </authorList>
    </citation>
    <scope>NUCLEOTIDE SEQUENCE [LARGE SCALE GENOMIC DNA]</scope>
    <source>
        <strain evidence="2 3">JCM 14738</strain>
    </source>
</reference>
<keyword evidence="3" id="KW-1185">Reference proteome</keyword>
<evidence type="ECO:0000313" key="3">
    <source>
        <dbReference type="Proteomes" id="UP000467385"/>
    </source>
</evidence>